<protein>
    <recommendedName>
        <fullName evidence="1">LRAT domain-containing protein</fullName>
    </recommendedName>
</protein>
<dbReference type="PANTHER" id="PTHR46137">
    <property type="entry name" value="OS05G0310600 PROTEIN"/>
    <property type="match status" value="1"/>
</dbReference>
<dbReference type="Gene3D" id="3.90.1720.10">
    <property type="entry name" value="endopeptidase domain like (from Nostoc punctiforme)"/>
    <property type="match status" value="1"/>
</dbReference>
<reference evidence="2 3" key="1">
    <citation type="submission" date="2019-10" db="EMBL/GenBank/DDBJ databases">
        <title>Complete genome sequences for adaption low water activity.</title>
        <authorList>
            <person name="Zhao L."/>
            <person name="Zhong J."/>
        </authorList>
    </citation>
    <scope>NUCLEOTIDE SEQUENCE [LARGE SCALE GENOMIC DNA]</scope>
    <source>
        <strain evidence="2 3">FDU301</strain>
        <plasmid evidence="3">pfdu301c</plasmid>
    </source>
</reference>
<organism evidence="2 3">
    <name type="scientific">Priestia megaterium</name>
    <name type="common">Bacillus megaterium</name>
    <dbReference type="NCBI Taxonomy" id="1404"/>
    <lineage>
        <taxon>Bacteria</taxon>
        <taxon>Bacillati</taxon>
        <taxon>Bacillota</taxon>
        <taxon>Bacilli</taxon>
        <taxon>Bacillales</taxon>
        <taxon>Bacillaceae</taxon>
        <taxon>Priestia</taxon>
    </lineage>
</organism>
<geneLocation type="plasmid" evidence="3">
    <name>pfdu301c</name>
</geneLocation>
<dbReference type="PANTHER" id="PTHR46137:SF3">
    <property type="entry name" value="OS05G0310600 PROTEIN"/>
    <property type="match status" value="1"/>
</dbReference>
<dbReference type="Proteomes" id="UP000501076">
    <property type="component" value="Plasmid pFDU301C"/>
</dbReference>
<dbReference type="Pfam" id="PF04970">
    <property type="entry name" value="LRAT"/>
    <property type="match status" value="1"/>
</dbReference>
<dbReference type="EMBL" id="CP045275">
    <property type="protein sequence ID" value="QJX81273.1"/>
    <property type="molecule type" value="Genomic_DNA"/>
</dbReference>
<accession>A0A6M6E2I1</accession>
<evidence type="ECO:0000259" key="1">
    <source>
        <dbReference type="PROSITE" id="PS51934"/>
    </source>
</evidence>
<dbReference type="AlphaFoldDB" id="A0A6M6E2I1"/>
<sequence length="181" mass="20573">MTSTVVTLEDFDVLNIGDHLVTERLGGLYTHHGIYIGNGEVIHHSGKIVETVSLYKFSKGAPFAVRDYEGDERLNESNVIVKRARDKLDETYYSLPYNNCEHFAEWCSINVPTSHQVSIFLQIIDILPYPLDSADFHIQGGFQAQIVKSEKLSDTKMKALSLKKPYYRVKDDGTFNKKLSK</sequence>
<proteinExistence type="predicted"/>
<keyword evidence="2" id="KW-0614">Plasmid</keyword>
<dbReference type="RefSeq" id="WP_171779245.1">
    <property type="nucleotide sequence ID" value="NZ_CP045275.1"/>
</dbReference>
<gene>
    <name evidence="2" type="ORF">FDZ14_34790</name>
</gene>
<feature type="domain" description="LRAT" evidence="1">
    <location>
        <begin position="21"/>
        <end position="116"/>
    </location>
</feature>
<dbReference type="PROSITE" id="PS51934">
    <property type="entry name" value="LRAT"/>
    <property type="match status" value="1"/>
</dbReference>
<name>A0A6M6E2I1_PRIMG</name>
<dbReference type="InterPro" id="IPR007053">
    <property type="entry name" value="LRAT_dom"/>
</dbReference>
<evidence type="ECO:0000313" key="2">
    <source>
        <dbReference type="EMBL" id="QJX81273.1"/>
    </source>
</evidence>
<evidence type="ECO:0000313" key="3">
    <source>
        <dbReference type="Proteomes" id="UP000501076"/>
    </source>
</evidence>